<evidence type="ECO:0000256" key="8">
    <source>
        <dbReference type="ARBA" id="ARBA00038011"/>
    </source>
</evidence>
<keyword evidence="5" id="KW-0175">Coiled coil</keyword>
<evidence type="ECO:0000256" key="6">
    <source>
        <dbReference type="ARBA" id="ARBA00023163"/>
    </source>
</evidence>
<dbReference type="InterPro" id="IPR017884">
    <property type="entry name" value="SANT_dom"/>
</dbReference>
<dbReference type="SUPFAM" id="SSF46689">
    <property type="entry name" value="Homeodomain-like"/>
    <property type="match status" value="2"/>
</dbReference>
<evidence type="ECO:0000259" key="10">
    <source>
        <dbReference type="PROSITE" id="PS51156"/>
    </source>
</evidence>
<dbReference type="PANTHER" id="PTHR16089">
    <property type="entry name" value="REST COREPRESSOR COREST PROTEIN-RELATED"/>
    <property type="match status" value="1"/>
</dbReference>
<reference evidence="13" key="1">
    <citation type="submission" date="2025-08" db="UniProtKB">
        <authorList>
            <consortium name="RefSeq"/>
        </authorList>
    </citation>
    <scope>IDENTIFICATION</scope>
</reference>
<dbReference type="GO" id="GO:0005667">
    <property type="term" value="C:transcription regulator complex"/>
    <property type="evidence" value="ECO:0007669"/>
    <property type="project" value="TreeGrafter"/>
</dbReference>
<dbReference type="InterPro" id="IPR001005">
    <property type="entry name" value="SANT/Myb"/>
</dbReference>
<dbReference type="PANTHER" id="PTHR16089:SF28">
    <property type="entry name" value="REST COREPRESSOR"/>
    <property type="match status" value="1"/>
</dbReference>
<dbReference type="Proteomes" id="UP000694867">
    <property type="component" value="Unplaced"/>
</dbReference>
<dbReference type="Pfam" id="PF00249">
    <property type="entry name" value="Myb_DNA-binding"/>
    <property type="match status" value="2"/>
</dbReference>
<feature type="compositionally biased region" description="Basic and acidic residues" evidence="9">
    <location>
        <begin position="408"/>
        <end position="420"/>
    </location>
</feature>
<dbReference type="SMART" id="SM01189">
    <property type="entry name" value="ELM2"/>
    <property type="match status" value="1"/>
</dbReference>
<comment type="subcellular location">
    <subcellularLocation>
        <location evidence="1">Nucleus</location>
    </subcellularLocation>
</comment>
<dbReference type="AlphaFoldDB" id="A0AAJ6QND2"/>
<keyword evidence="4" id="KW-0805">Transcription regulation</keyword>
<dbReference type="InterPro" id="IPR051066">
    <property type="entry name" value="Trans_reg/Corepressor"/>
</dbReference>
<feature type="region of interest" description="Disordered" evidence="9">
    <location>
        <begin position="179"/>
        <end position="200"/>
    </location>
</feature>
<dbReference type="Gene3D" id="4.10.1240.50">
    <property type="match status" value="1"/>
</dbReference>
<dbReference type="Gene3D" id="1.10.10.60">
    <property type="entry name" value="Homeodomain-like"/>
    <property type="match status" value="1"/>
</dbReference>
<sequence length="450" mass="50250">MDKVETQARRMVLANNGHHGDSDDDERERENVIHIGHCYQATCPELISSTEPCPAAMPEKALLVWKPESNMSDNSLEDYICLAKEKYGYNGEQALGMLFWHAYDIDKAIHDLPNFTPLPDEWTVEDKVLFEQAYQFHGKNFAKIRQMLPDKSIPSLVKYYYSWKKTKNRVSLMDRQARRLRHDEQPEDGESGNATENESDVDEKDICSNCNQNAPHGLHNSPKGSLCSNCNQHWKKTGMLPKSGGLSKHIVGLGGGNGVTGADLKKQKKPPKGMYLNYQDLMSIASGPTGQGDAILKGLDSELCSLKRQVQLNKADISKLKDETAKGIDHLRPPETNGKTNPRWTNDEMLLAVQGIRKYGVDFKAIAEVIGNKTETHVKSFYANQRDRYKLDNVLSEWEAENGISPRTNEKPESERDVPKVETTSRSASPGIKAANSPGSPSPAKISKLT</sequence>
<dbReference type="GeneID" id="100908435"/>
<dbReference type="GO" id="GO:0000118">
    <property type="term" value="C:histone deacetylase complex"/>
    <property type="evidence" value="ECO:0007669"/>
    <property type="project" value="TreeGrafter"/>
</dbReference>
<dbReference type="Pfam" id="PF20878">
    <property type="entry name" value="REST_helical"/>
    <property type="match status" value="1"/>
</dbReference>
<keyword evidence="12" id="KW-1185">Reference proteome</keyword>
<evidence type="ECO:0000256" key="1">
    <source>
        <dbReference type="ARBA" id="ARBA00004123"/>
    </source>
</evidence>
<dbReference type="PROSITE" id="PS51156">
    <property type="entry name" value="ELM2"/>
    <property type="match status" value="1"/>
</dbReference>
<organism evidence="12 13">
    <name type="scientific">Galendromus occidentalis</name>
    <name type="common">western predatory mite</name>
    <dbReference type="NCBI Taxonomy" id="34638"/>
    <lineage>
        <taxon>Eukaryota</taxon>
        <taxon>Metazoa</taxon>
        <taxon>Ecdysozoa</taxon>
        <taxon>Arthropoda</taxon>
        <taxon>Chelicerata</taxon>
        <taxon>Arachnida</taxon>
        <taxon>Acari</taxon>
        <taxon>Parasitiformes</taxon>
        <taxon>Mesostigmata</taxon>
        <taxon>Gamasina</taxon>
        <taxon>Phytoseioidea</taxon>
        <taxon>Phytoseiidae</taxon>
        <taxon>Typhlodrominae</taxon>
        <taxon>Galendromus</taxon>
    </lineage>
</organism>
<dbReference type="FunFam" id="1.20.58.1880:FF:000001">
    <property type="entry name" value="REST corepressor 1"/>
    <property type="match status" value="1"/>
</dbReference>
<dbReference type="SMART" id="SM00717">
    <property type="entry name" value="SANT"/>
    <property type="match status" value="2"/>
</dbReference>
<dbReference type="InterPro" id="IPR049048">
    <property type="entry name" value="REST_helical"/>
</dbReference>
<keyword evidence="2" id="KW-0678">Repressor</keyword>
<evidence type="ECO:0000256" key="9">
    <source>
        <dbReference type="SAM" id="MobiDB-lite"/>
    </source>
</evidence>
<evidence type="ECO:0000313" key="13">
    <source>
        <dbReference type="RefSeq" id="XP_003738424.1"/>
    </source>
</evidence>
<evidence type="ECO:0000259" key="11">
    <source>
        <dbReference type="PROSITE" id="PS51293"/>
    </source>
</evidence>
<evidence type="ECO:0000256" key="4">
    <source>
        <dbReference type="ARBA" id="ARBA00023015"/>
    </source>
</evidence>
<evidence type="ECO:0000256" key="3">
    <source>
        <dbReference type="ARBA" id="ARBA00022737"/>
    </source>
</evidence>
<dbReference type="FunFam" id="4.10.1240.50:FF:000002">
    <property type="entry name" value="REST corepressor isoform X1"/>
    <property type="match status" value="1"/>
</dbReference>
<feature type="region of interest" description="Disordered" evidence="9">
    <location>
        <begin position="402"/>
        <end position="450"/>
    </location>
</feature>
<comment type="similarity">
    <text evidence="8">Belongs to the CoREST family.</text>
</comment>
<evidence type="ECO:0000256" key="5">
    <source>
        <dbReference type="ARBA" id="ARBA00023054"/>
    </source>
</evidence>
<feature type="domain" description="SANT" evidence="11">
    <location>
        <begin position="117"/>
        <end position="168"/>
    </location>
</feature>
<keyword evidence="7" id="KW-0539">Nucleus</keyword>
<keyword evidence="6" id="KW-0804">Transcription</keyword>
<evidence type="ECO:0000256" key="2">
    <source>
        <dbReference type="ARBA" id="ARBA00022491"/>
    </source>
</evidence>
<evidence type="ECO:0000256" key="7">
    <source>
        <dbReference type="ARBA" id="ARBA00023242"/>
    </source>
</evidence>
<gene>
    <name evidence="13" type="primary">LOC100908435</name>
</gene>
<accession>A0AAJ6QND2</accession>
<evidence type="ECO:0000313" key="12">
    <source>
        <dbReference type="Proteomes" id="UP000694867"/>
    </source>
</evidence>
<protein>
    <submittedName>
        <fullName evidence="13">REST corepressor 2</fullName>
    </submittedName>
</protein>
<dbReference type="GO" id="GO:0006357">
    <property type="term" value="P:regulation of transcription by RNA polymerase II"/>
    <property type="evidence" value="ECO:0007669"/>
    <property type="project" value="TreeGrafter"/>
</dbReference>
<dbReference type="PROSITE" id="PS51293">
    <property type="entry name" value="SANT"/>
    <property type="match status" value="2"/>
</dbReference>
<dbReference type="InterPro" id="IPR000949">
    <property type="entry name" value="ELM2_dom"/>
</dbReference>
<keyword evidence="3" id="KW-0677">Repeat</keyword>
<name>A0AAJ6QND2_9ACAR</name>
<dbReference type="RefSeq" id="XP_003738424.1">
    <property type="nucleotide sequence ID" value="XM_003738376.1"/>
</dbReference>
<dbReference type="Pfam" id="PF01448">
    <property type="entry name" value="ELM2"/>
    <property type="match status" value="1"/>
</dbReference>
<feature type="region of interest" description="Disordered" evidence="9">
    <location>
        <begin position="1"/>
        <end position="28"/>
    </location>
</feature>
<feature type="domain" description="SANT" evidence="11">
    <location>
        <begin position="339"/>
        <end position="390"/>
    </location>
</feature>
<dbReference type="Gene3D" id="1.20.58.1880">
    <property type="match status" value="1"/>
</dbReference>
<feature type="domain" description="ELM2" evidence="10">
    <location>
        <begin position="31"/>
        <end position="116"/>
    </location>
</feature>
<dbReference type="KEGG" id="goe:100908435"/>
<dbReference type="InterPro" id="IPR009057">
    <property type="entry name" value="Homeodomain-like_sf"/>
</dbReference>
<dbReference type="CDD" id="cd00167">
    <property type="entry name" value="SANT"/>
    <property type="match status" value="1"/>
</dbReference>
<dbReference type="FunFam" id="1.10.10.60:FF:000033">
    <property type="entry name" value="REST corepressor 3"/>
    <property type="match status" value="1"/>
</dbReference>
<dbReference type="GO" id="GO:0003714">
    <property type="term" value="F:transcription corepressor activity"/>
    <property type="evidence" value="ECO:0007669"/>
    <property type="project" value="TreeGrafter"/>
</dbReference>
<proteinExistence type="inferred from homology"/>